<dbReference type="InterPro" id="IPR044876">
    <property type="entry name" value="HRDC_dom_sf"/>
</dbReference>
<evidence type="ECO:0000256" key="4">
    <source>
        <dbReference type="ARBA" id="ARBA00022801"/>
    </source>
</evidence>
<keyword evidence="3" id="KW-0540">Nuclease</keyword>
<dbReference type="SMART" id="SM00474">
    <property type="entry name" value="35EXOc"/>
    <property type="match status" value="1"/>
</dbReference>
<dbReference type="InterPro" id="IPR012337">
    <property type="entry name" value="RNaseH-like_sf"/>
</dbReference>
<dbReference type="InterPro" id="IPR002562">
    <property type="entry name" value="3'-5'_exonuclease_dom"/>
</dbReference>
<dbReference type="EMBL" id="BAABHY010000001">
    <property type="protein sequence ID" value="GAA5107269.1"/>
    <property type="molecule type" value="Genomic_DNA"/>
</dbReference>
<reference evidence="8" key="1">
    <citation type="journal article" date="2019" name="Int. J. Syst. Evol. Microbiol.">
        <title>The Global Catalogue of Microorganisms (GCM) 10K type strain sequencing project: providing services to taxonomists for standard genome sequencing and annotation.</title>
        <authorList>
            <consortium name="The Broad Institute Genomics Platform"/>
            <consortium name="The Broad Institute Genome Sequencing Center for Infectious Disease"/>
            <person name="Wu L."/>
            <person name="Ma J."/>
        </authorList>
    </citation>
    <scope>NUCLEOTIDE SEQUENCE [LARGE SCALE GENOMIC DNA]</scope>
    <source>
        <strain evidence="8">JCM 18050</strain>
    </source>
</reference>
<sequence>MHDVRYLALDSEFVRTRTFYPQLGLLQLFDGNNVVLIDPLNITDWTLFKKALNTPDVEKHFHACSEDVEVFLHHFGFVPLPILDSQILASFLDNPLSSGYANLVKKYLDIDLDKSETRTDWLQRPLSDKQCVYAANDVYYLLPLIIKLKSLLLDKGWLNAAYEECANAVKRRCEFTQADSAYLHIKNAWQLRAEQLAHLQQLAAWRFNYAKSHDIALNFVIHEEMLWKMARFQPKSLAELSALGLKGKEIRLFGELLLSLLAQPVEPIAEIKRIVTYPDYKHWTTLIKEAANHISVQTELSPELLVSRRHIEQFVRWKNNELSEKPELLSGWRADLFSRYLS</sequence>
<evidence type="ECO:0000259" key="6">
    <source>
        <dbReference type="PROSITE" id="PS50967"/>
    </source>
</evidence>
<keyword evidence="4" id="KW-0378">Hydrolase</keyword>
<protein>
    <submittedName>
        <fullName evidence="7">Ribonuclease D</fullName>
    </submittedName>
</protein>
<keyword evidence="2" id="KW-0819">tRNA processing</keyword>
<dbReference type="Gene3D" id="1.10.150.80">
    <property type="entry name" value="HRDC domain"/>
    <property type="match status" value="2"/>
</dbReference>
<dbReference type="NCBIfam" id="TIGR01388">
    <property type="entry name" value="rnd"/>
    <property type="match status" value="1"/>
</dbReference>
<dbReference type="PROSITE" id="PS50967">
    <property type="entry name" value="HRDC"/>
    <property type="match status" value="1"/>
</dbReference>
<dbReference type="PANTHER" id="PTHR47649">
    <property type="entry name" value="RIBONUCLEASE D"/>
    <property type="match status" value="1"/>
</dbReference>
<dbReference type="Pfam" id="PF01612">
    <property type="entry name" value="DNA_pol_A_exo1"/>
    <property type="match status" value="1"/>
</dbReference>
<dbReference type="SMART" id="SM00341">
    <property type="entry name" value="HRDC"/>
    <property type="match status" value="1"/>
</dbReference>
<keyword evidence="5" id="KW-0269">Exonuclease</keyword>
<evidence type="ECO:0000256" key="5">
    <source>
        <dbReference type="ARBA" id="ARBA00022839"/>
    </source>
</evidence>
<dbReference type="InterPro" id="IPR048579">
    <property type="entry name" value="RNAseD_HRDC_C"/>
</dbReference>
<dbReference type="InterPro" id="IPR010997">
    <property type="entry name" value="HRDC-like_sf"/>
</dbReference>
<evidence type="ECO:0000313" key="7">
    <source>
        <dbReference type="EMBL" id="GAA5107269.1"/>
    </source>
</evidence>
<dbReference type="CDD" id="cd06142">
    <property type="entry name" value="RNaseD_exo"/>
    <property type="match status" value="1"/>
</dbReference>
<comment type="caution">
    <text evidence="7">The sequence shown here is derived from an EMBL/GenBank/DDBJ whole genome shotgun (WGS) entry which is preliminary data.</text>
</comment>
<dbReference type="Gene3D" id="3.30.420.10">
    <property type="entry name" value="Ribonuclease H-like superfamily/Ribonuclease H"/>
    <property type="match status" value="1"/>
</dbReference>
<dbReference type="Pfam" id="PF21293">
    <property type="entry name" value="RNAseD_HRDC_C"/>
    <property type="match status" value="1"/>
</dbReference>
<organism evidence="7 8">
    <name type="scientific">Orbus sasakiae</name>
    <dbReference type="NCBI Taxonomy" id="1078475"/>
    <lineage>
        <taxon>Bacteria</taxon>
        <taxon>Pseudomonadati</taxon>
        <taxon>Pseudomonadota</taxon>
        <taxon>Gammaproteobacteria</taxon>
        <taxon>Orbales</taxon>
        <taxon>Orbaceae</taxon>
        <taxon>Orbus</taxon>
    </lineage>
</organism>
<dbReference type="InterPro" id="IPR036397">
    <property type="entry name" value="RNaseH_sf"/>
</dbReference>
<dbReference type="InterPro" id="IPR051086">
    <property type="entry name" value="RNase_D-like"/>
</dbReference>
<keyword evidence="8" id="KW-1185">Reference proteome</keyword>
<evidence type="ECO:0000256" key="1">
    <source>
        <dbReference type="ARBA" id="ARBA00022490"/>
    </source>
</evidence>
<name>A0ABP9N417_9GAMM</name>
<evidence type="ECO:0000313" key="8">
    <source>
        <dbReference type="Proteomes" id="UP001500171"/>
    </source>
</evidence>
<evidence type="ECO:0000256" key="2">
    <source>
        <dbReference type="ARBA" id="ARBA00022694"/>
    </source>
</evidence>
<dbReference type="InterPro" id="IPR002121">
    <property type="entry name" value="HRDC_dom"/>
</dbReference>
<evidence type="ECO:0000256" key="3">
    <source>
        <dbReference type="ARBA" id="ARBA00022722"/>
    </source>
</evidence>
<dbReference type="Proteomes" id="UP001500171">
    <property type="component" value="Unassembled WGS sequence"/>
</dbReference>
<dbReference type="SUPFAM" id="SSF53098">
    <property type="entry name" value="Ribonuclease H-like"/>
    <property type="match status" value="1"/>
</dbReference>
<feature type="domain" description="HRDC" evidence="6">
    <location>
        <begin position="192"/>
        <end position="271"/>
    </location>
</feature>
<dbReference type="InterPro" id="IPR006292">
    <property type="entry name" value="RNase_D"/>
</dbReference>
<gene>
    <name evidence="7" type="primary">rnd</name>
    <name evidence="7" type="ORF">GCM10023211_08230</name>
</gene>
<accession>A0ABP9N417</accession>
<dbReference type="SUPFAM" id="SSF47819">
    <property type="entry name" value="HRDC-like"/>
    <property type="match status" value="2"/>
</dbReference>
<dbReference type="PANTHER" id="PTHR47649:SF1">
    <property type="entry name" value="RIBONUCLEASE D"/>
    <property type="match status" value="1"/>
</dbReference>
<proteinExistence type="predicted"/>
<keyword evidence="1" id="KW-0963">Cytoplasm</keyword>
<dbReference type="Pfam" id="PF00570">
    <property type="entry name" value="HRDC"/>
    <property type="match status" value="1"/>
</dbReference>